<protein>
    <submittedName>
        <fullName evidence="6">Uncharacterized protein</fullName>
    </submittedName>
</protein>
<organism evidence="6 7">
    <name type="scientific">Nesterenkonia lacusekhoensis</name>
    <dbReference type="NCBI Taxonomy" id="150832"/>
    <lineage>
        <taxon>Bacteria</taxon>
        <taxon>Bacillati</taxon>
        <taxon>Actinomycetota</taxon>
        <taxon>Actinomycetes</taxon>
        <taxon>Micrococcales</taxon>
        <taxon>Micrococcaceae</taxon>
        <taxon>Nesterenkonia</taxon>
    </lineage>
</organism>
<accession>A0ABS4SYW1</accession>
<keyword evidence="4 5" id="KW-0472">Membrane</keyword>
<keyword evidence="7" id="KW-1185">Reference proteome</keyword>
<name>A0ABS4SYW1_9MICC</name>
<evidence type="ECO:0000256" key="4">
    <source>
        <dbReference type="ARBA" id="ARBA00023136"/>
    </source>
</evidence>
<evidence type="ECO:0000256" key="5">
    <source>
        <dbReference type="SAM" id="Phobius"/>
    </source>
</evidence>
<reference evidence="6 7" key="1">
    <citation type="submission" date="2021-03" db="EMBL/GenBank/DDBJ databases">
        <title>Sequencing the genomes of 1000 actinobacteria strains.</title>
        <authorList>
            <person name="Klenk H.-P."/>
        </authorList>
    </citation>
    <scope>NUCLEOTIDE SEQUENCE [LARGE SCALE GENOMIC DNA]</scope>
    <source>
        <strain evidence="6 7">DSM 12544</strain>
    </source>
</reference>
<feature type="transmembrane region" description="Helical" evidence="5">
    <location>
        <begin position="50"/>
        <end position="68"/>
    </location>
</feature>
<gene>
    <name evidence="6" type="ORF">JOF45_000407</name>
</gene>
<dbReference type="EMBL" id="JAGINX010000001">
    <property type="protein sequence ID" value="MBP2317388.1"/>
    <property type="molecule type" value="Genomic_DNA"/>
</dbReference>
<dbReference type="SUPFAM" id="SSF90123">
    <property type="entry name" value="ABC transporter transmembrane region"/>
    <property type="match status" value="1"/>
</dbReference>
<comment type="subcellular location">
    <subcellularLocation>
        <location evidence="1">Cell membrane</location>
        <topology evidence="1">Multi-pass membrane protein</topology>
    </subcellularLocation>
</comment>
<keyword evidence="3 5" id="KW-1133">Transmembrane helix</keyword>
<evidence type="ECO:0000256" key="2">
    <source>
        <dbReference type="ARBA" id="ARBA00022692"/>
    </source>
</evidence>
<evidence type="ECO:0000256" key="3">
    <source>
        <dbReference type="ARBA" id="ARBA00022989"/>
    </source>
</evidence>
<keyword evidence="2 5" id="KW-0812">Transmembrane</keyword>
<proteinExistence type="predicted"/>
<evidence type="ECO:0000313" key="6">
    <source>
        <dbReference type="EMBL" id="MBP2317388.1"/>
    </source>
</evidence>
<sequence>MTTREQRRQCINNHRDEINQEYGPLAVLVFANFFFTLVALIAWGFGAPNMHWATLVLAALTAYLFYTFKKRVREYADQRIQEGDQ</sequence>
<dbReference type="Proteomes" id="UP001519331">
    <property type="component" value="Unassembled WGS sequence"/>
</dbReference>
<evidence type="ECO:0000313" key="7">
    <source>
        <dbReference type="Proteomes" id="UP001519331"/>
    </source>
</evidence>
<dbReference type="InterPro" id="IPR036640">
    <property type="entry name" value="ABC1_TM_sf"/>
</dbReference>
<comment type="caution">
    <text evidence="6">The sequence shown here is derived from an EMBL/GenBank/DDBJ whole genome shotgun (WGS) entry which is preliminary data.</text>
</comment>
<feature type="transmembrane region" description="Helical" evidence="5">
    <location>
        <begin position="21"/>
        <end position="44"/>
    </location>
</feature>
<dbReference type="RefSeq" id="WP_210047561.1">
    <property type="nucleotide sequence ID" value="NZ_JAGINX010000001.1"/>
</dbReference>
<evidence type="ECO:0000256" key="1">
    <source>
        <dbReference type="ARBA" id="ARBA00004651"/>
    </source>
</evidence>